<feature type="transmembrane region" description="Helical" evidence="2">
    <location>
        <begin position="219"/>
        <end position="239"/>
    </location>
</feature>
<feature type="transmembrane region" description="Helical" evidence="2">
    <location>
        <begin position="178"/>
        <end position="207"/>
    </location>
</feature>
<protein>
    <recommendedName>
        <fullName evidence="5">DUF4190 domain-containing protein</fullName>
    </recommendedName>
</protein>
<comment type="caution">
    <text evidence="3">The sequence shown here is derived from an EMBL/GenBank/DDBJ whole genome shotgun (WGS) entry which is preliminary data.</text>
</comment>
<name>A0A4R6JVF5_9ACTN</name>
<reference evidence="3 4" key="1">
    <citation type="submission" date="2019-03" db="EMBL/GenBank/DDBJ databases">
        <title>Sequencing the genomes of 1000 actinobacteria strains.</title>
        <authorList>
            <person name="Klenk H.-P."/>
        </authorList>
    </citation>
    <scope>NUCLEOTIDE SEQUENCE [LARGE SCALE GENOMIC DNA]</scope>
    <source>
        <strain evidence="3 4">DSM 43805</strain>
    </source>
</reference>
<dbReference type="RefSeq" id="WP_133874096.1">
    <property type="nucleotide sequence ID" value="NZ_BOMD01000089.1"/>
</dbReference>
<evidence type="ECO:0000313" key="4">
    <source>
        <dbReference type="Proteomes" id="UP000294901"/>
    </source>
</evidence>
<dbReference type="EMBL" id="SNWR01000001">
    <property type="protein sequence ID" value="TDO39832.1"/>
    <property type="molecule type" value="Genomic_DNA"/>
</dbReference>
<organism evidence="3 4">
    <name type="scientific">Paractinoplanes brasiliensis</name>
    <dbReference type="NCBI Taxonomy" id="52695"/>
    <lineage>
        <taxon>Bacteria</taxon>
        <taxon>Bacillati</taxon>
        <taxon>Actinomycetota</taxon>
        <taxon>Actinomycetes</taxon>
        <taxon>Micromonosporales</taxon>
        <taxon>Micromonosporaceae</taxon>
        <taxon>Paractinoplanes</taxon>
    </lineage>
</organism>
<feature type="compositionally biased region" description="Low complexity" evidence="1">
    <location>
        <begin position="37"/>
        <end position="54"/>
    </location>
</feature>
<accession>A0A4R6JVF5</accession>
<keyword evidence="4" id="KW-1185">Reference proteome</keyword>
<keyword evidence="2" id="KW-0812">Transmembrane</keyword>
<gene>
    <name evidence="3" type="ORF">C8E87_3535</name>
</gene>
<feature type="region of interest" description="Disordered" evidence="1">
    <location>
        <begin position="30"/>
        <end position="66"/>
    </location>
</feature>
<dbReference type="AlphaFoldDB" id="A0A4R6JVF5"/>
<evidence type="ECO:0000313" key="3">
    <source>
        <dbReference type="EMBL" id="TDO39832.1"/>
    </source>
</evidence>
<sequence>MTCVNCGSAAIGPNGWCGACGQPVAAPAPPAWPPLQPSQWTQPSTPQQPSWSSPNATWKASEPSVEHARFIDPTGEPYAVSEPWETDQPAVAVAGPASQATWQSGNPPWPQTDERPPTWATEATSTFHVPDRPDVDATVVNGFPASQPPPLPPYGSQPPPYMVSAPSPYAVAKRPGNLFSIAAFVLAAVSVLAFPIFAGPLALILGVVGLYRREGLAKLAIVLGVVGPVAGIALAMLLFGE</sequence>
<proteinExistence type="predicted"/>
<keyword evidence="2" id="KW-0472">Membrane</keyword>
<dbReference type="Proteomes" id="UP000294901">
    <property type="component" value="Unassembled WGS sequence"/>
</dbReference>
<feature type="region of interest" description="Disordered" evidence="1">
    <location>
        <begin position="95"/>
        <end position="117"/>
    </location>
</feature>
<evidence type="ECO:0008006" key="5">
    <source>
        <dbReference type="Google" id="ProtNLM"/>
    </source>
</evidence>
<keyword evidence="2" id="KW-1133">Transmembrane helix</keyword>
<evidence type="ECO:0000256" key="2">
    <source>
        <dbReference type="SAM" id="Phobius"/>
    </source>
</evidence>
<evidence type="ECO:0000256" key="1">
    <source>
        <dbReference type="SAM" id="MobiDB-lite"/>
    </source>
</evidence>